<organism evidence="1 2">
    <name type="scientific">Corynebacterium kalinowskii</name>
    <dbReference type="NCBI Taxonomy" id="2675216"/>
    <lineage>
        <taxon>Bacteria</taxon>
        <taxon>Bacillati</taxon>
        <taxon>Actinomycetota</taxon>
        <taxon>Actinomycetes</taxon>
        <taxon>Mycobacteriales</taxon>
        <taxon>Corynebacteriaceae</taxon>
        <taxon>Corynebacterium</taxon>
    </lineage>
</organism>
<sequence length="91" mass="9847">MGEVASSADVPGYIDCFGKPSQRPTELSLKCVDDSTRLIGIVWDSWQQDSAEGHATLVSPDVEPRDVQVSLSSPIGESFTDLYVEGELAYP</sequence>
<dbReference type="AlphaFoldDB" id="A0A6B8VU43"/>
<protein>
    <recommendedName>
        <fullName evidence="3">Secreted protein</fullName>
    </recommendedName>
</protein>
<dbReference type="KEGG" id="ckw:CKALI_08015"/>
<name>A0A6B8VU43_9CORY</name>
<reference evidence="2" key="1">
    <citation type="submission" date="2019-11" db="EMBL/GenBank/DDBJ databases">
        <title>Complete genome sequence of Corynebacterium kalinowskii 1959, a novel Corynebacterium species isolated from soil of a small paddock in Vilsendorf, Germany.</title>
        <authorList>
            <person name="Schaffert L."/>
            <person name="Ruwe M."/>
            <person name="Milse J."/>
            <person name="Hanuschka K."/>
            <person name="Ortseifen V."/>
            <person name="Droste J."/>
            <person name="Brandt D."/>
            <person name="Schlueter L."/>
            <person name="Kutter Y."/>
            <person name="Vinke S."/>
            <person name="Viehoefer P."/>
            <person name="Jacob L."/>
            <person name="Luebke N.-C."/>
            <person name="Schulte-Berndt E."/>
            <person name="Hain C."/>
            <person name="Linder M."/>
            <person name="Schmidt P."/>
            <person name="Wollenschlaeger L."/>
            <person name="Luttermann T."/>
            <person name="Thieme E."/>
            <person name="Hassa J."/>
            <person name="Haak M."/>
            <person name="Wittchen M."/>
            <person name="Mentz A."/>
            <person name="Persicke M."/>
            <person name="Busche T."/>
            <person name="Ruckert C."/>
        </authorList>
    </citation>
    <scope>NUCLEOTIDE SEQUENCE [LARGE SCALE GENOMIC DNA]</scope>
    <source>
        <strain evidence="2">1959</strain>
    </source>
</reference>
<dbReference type="RefSeq" id="WP_156192791.1">
    <property type="nucleotide sequence ID" value="NZ_CP046452.1"/>
</dbReference>
<evidence type="ECO:0000313" key="1">
    <source>
        <dbReference type="EMBL" id="QGU02465.1"/>
    </source>
</evidence>
<evidence type="ECO:0008006" key="3">
    <source>
        <dbReference type="Google" id="ProtNLM"/>
    </source>
</evidence>
<keyword evidence="2" id="KW-1185">Reference proteome</keyword>
<dbReference type="EMBL" id="CP046452">
    <property type="protein sequence ID" value="QGU02465.1"/>
    <property type="molecule type" value="Genomic_DNA"/>
</dbReference>
<dbReference type="Proteomes" id="UP000427071">
    <property type="component" value="Chromosome"/>
</dbReference>
<evidence type="ECO:0000313" key="2">
    <source>
        <dbReference type="Proteomes" id="UP000427071"/>
    </source>
</evidence>
<proteinExistence type="predicted"/>
<gene>
    <name evidence="1" type="ORF">CKALI_08015</name>
</gene>
<accession>A0A6B8VU43</accession>